<name>A0ABY6ILX5_STRPE</name>
<dbReference type="EMBL" id="CP107567">
    <property type="protein sequence ID" value="UYQ66700.1"/>
    <property type="molecule type" value="Genomic_DNA"/>
</dbReference>
<organism evidence="1 2">
    <name type="scientific">Streptomyces peucetius</name>
    <dbReference type="NCBI Taxonomy" id="1950"/>
    <lineage>
        <taxon>Bacteria</taxon>
        <taxon>Bacillati</taxon>
        <taxon>Actinomycetota</taxon>
        <taxon>Actinomycetes</taxon>
        <taxon>Kitasatosporales</taxon>
        <taxon>Streptomycetaceae</taxon>
        <taxon>Streptomyces</taxon>
    </lineage>
</organism>
<gene>
    <name evidence="1" type="ORF">OGH68_28335</name>
</gene>
<evidence type="ECO:0000313" key="2">
    <source>
        <dbReference type="Proteomes" id="UP001163878"/>
    </source>
</evidence>
<evidence type="ECO:0000313" key="1">
    <source>
        <dbReference type="EMBL" id="UYQ66700.1"/>
    </source>
</evidence>
<keyword evidence="2" id="KW-1185">Reference proteome</keyword>
<accession>A0ABY6ILX5</accession>
<protein>
    <recommendedName>
        <fullName evidence="3">Zinc transporter permease</fullName>
    </recommendedName>
</protein>
<sequence length="65" mass="7314">MRITVTCPHDGHADECEVGVHRQHADHAHVHGEGCGHVTVPHDDHMDYVHDSHRHAAHEGHWGDH</sequence>
<reference evidence="1" key="1">
    <citation type="submission" date="2022-10" db="EMBL/GenBank/DDBJ databases">
        <title>Cytochrome P450 Catalyzes Benzene Ring Formation in the Biosynthesis of Trialkyl-Substituted Aromatic Polyketides.</title>
        <authorList>
            <person name="Zhao E."/>
            <person name="Ge H."/>
        </authorList>
    </citation>
    <scope>NUCLEOTIDE SEQUENCE</scope>
    <source>
        <strain evidence="1">NA0869</strain>
    </source>
</reference>
<evidence type="ECO:0008006" key="3">
    <source>
        <dbReference type="Google" id="ProtNLM"/>
    </source>
</evidence>
<dbReference type="RefSeq" id="WP_264250328.1">
    <property type="nucleotide sequence ID" value="NZ_CP107567.1"/>
</dbReference>
<proteinExistence type="predicted"/>
<dbReference type="Proteomes" id="UP001163878">
    <property type="component" value="Chromosome"/>
</dbReference>